<dbReference type="InterPro" id="IPR038050">
    <property type="entry name" value="Neuro_actylchol_rec"/>
</dbReference>
<evidence type="ECO:0000256" key="4">
    <source>
        <dbReference type="ARBA" id="ARBA00022692"/>
    </source>
</evidence>
<evidence type="ECO:0000313" key="30">
    <source>
        <dbReference type="Proteomes" id="UP000008143"/>
    </source>
</evidence>
<keyword evidence="12" id="KW-0869">Chloride channel</keyword>
<evidence type="ECO:0000256" key="15">
    <source>
        <dbReference type="ARBA" id="ARBA00023257"/>
    </source>
</evidence>
<evidence type="ECO:0000259" key="28">
    <source>
        <dbReference type="Pfam" id="PF02932"/>
    </source>
</evidence>
<dbReference type="GO" id="GO:0034707">
    <property type="term" value="C:chloride channel complex"/>
    <property type="evidence" value="ECO:0007669"/>
    <property type="project" value="UniProtKB-KW"/>
</dbReference>
<dbReference type="FunFam" id="1.20.58.390:FF:000003">
    <property type="entry name" value="Glycine receptor alpha 2 subunit"/>
    <property type="match status" value="1"/>
</dbReference>
<dbReference type="GeneID" id="100494348"/>
<evidence type="ECO:0000313" key="32">
    <source>
        <dbReference type="Xenbase" id="XB-GENE-958032"/>
    </source>
</evidence>
<dbReference type="GO" id="GO:0016594">
    <property type="term" value="F:glycine binding"/>
    <property type="evidence" value="ECO:0007669"/>
    <property type="project" value="InterPro"/>
</dbReference>
<dbReference type="GO" id="GO:0005231">
    <property type="term" value="F:excitatory extracellular ligand-gated monoatomic ion channel activity"/>
    <property type="evidence" value="ECO:0000318"/>
    <property type="project" value="GO_Central"/>
</dbReference>
<dbReference type="Gene3D" id="1.20.58.390">
    <property type="entry name" value="Neurotransmitter-gated ion-channel transmembrane domain"/>
    <property type="match status" value="1"/>
</dbReference>
<dbReference type="GO" id="GO:0045211">
    <property type="term" value="C:postsynaptic membrane"/>
    <property type="evidence" value="ECO:0007669"/>
    <property type="project" value="UniProtKB-SubCell"/>
</dbReference>
<reference evidence="29" key="1">
    <citation type="journal article" date="2010" name="Science">
        <title>The genome of the Western clawed frog Xenopus tropicalis.</title>
        <authorList>
            <person name="Hellsten U."/>
            <person name="Harland R.M."/>
            <person name="Gilchrist M.J."/>
            <person name="Hendrix D."/>
            <person name="Jurka J."/>
            <person name="Kapitonov V."/>
            <person name="Ovcharenko I."/>
            <person name="Putnam N.H."/>
            <person name="Shu S."/>
            <person name="Taher L."/>
            <person name="Blitz I.L."/>
            <person name="Blumberg B."/>
            <person name="Dichmann D.S."/>
            <person name="Dubchak I."/>
            <person name="Amaya E."/>
            <person name="Detter J.C."/>
            <person name="Fletcher R."/>
            <person name="Gerhard D.S."/>
            <person name="Goodstein D."/>
            <person name="Graves T."/>
            <person name="Grigoriev I.V."/>
            <person name="Grimwood J."/>
            <person name="Kawashima T."/>
            <person name="Lindquist E."/>
            <person name="Lucas S.M."/>
            <person name="Mead P.E."/>
            <person name="Mitros T."/>
            <person name="Ogino H."/>
            <person name="Ohta Y."/>
            <person name="Poliakov A.V."/>
            <person name="Pollet N."/>
            <person name="Robert J."/>
            <person name="Salamov A."/>
            <person name="Sater A.K."/>
            <person name="Schmutz J."/>
            <person name="Terry A."/>
            <person name="Vize P.D."/>
            <person name="Warren W.C."/>
            <person name="Wells D."/>
            <person name="Wills A."/>
            <person name="Wilson R.K."/>
            <person name="Zimmerman L.B."/>
            <person name="Zorn A.M."/>
            <person name="Grainger R."/>
            <person name="Grammer T."/>
            <person name="Khokha M.K."/>
            <person name="Richardson P.M."/>
            <person name="Rokhsar D.S."/>
        </authorList>
    </citation>
    <scope>NUCLEOTIDE SEQUENCE [LARGE SCALE GENOMIC DNA]</scope>
    <source>
        <strain evidence="29">Nigerian</strain>
    </source>
</reference>
<evidence type="ECO:0000256" key="7">
    <source>
        <dbReference type="ARBA" id="ARBA00023018"/>
    </source>
</evidence>
<comment type="caution">
    <text evidence="26">Lacks conserved residue(s) required for the propagation of feature annotation.</text>
</comment>
<proteinExistence type="inferred from homology"/>
<dbReference type="AlphaFoldDB" id="A0A6I8SD41"/>
<dbReference type="GO" id="GO:0042995">
    <property type="term" value="C:cell projection"/>
    <property type="evidence" value="ECO:0007669"/>
    <property type="project" value="UniProtKB-SubCell"/>
</dbReference>
<dbReference type="InterPro" id="IPR036734">
    <property type="entry name" value="Neur_chan_lig-bd_sf"/>
</dbReference>
<dbReference type="CDD" id="cd19060">
    <property type="entry name" value="LGIC_TM_GlyR_alpha"/>
    <property type="match status" value="1"/>
</dbReference>
<keyword evidence="2 26" id="KW-0813">Transport</keyword>
<evidence type="ECO:0000256" key="5">
    <source>
        <dbReference type="ARBA" id="ARBA00022729"/>
    </source>
</evidence>
<dbReference type="InterPro" id="IPR006202">
    <property type="entry name" value="Neur_chan_lig-bd"/>
</dbReference>
<evidence type="ECO:0000256" key="18">
    <source>
        <dbReference type="ARBA" id="ARBA00023303"/>
    </source>
</evidence>
<dbReference type="GO" id="GO:0022824">
    <property type="term" value="F:transmitter-gated monoatomic ion channel activity"/>
    <property type="evidence" value="ECO:0007669"/>
    <property type="project" value="InterPro"/>
</dbReference>
<dbReference type="InterPro" id="IPR036719">
    <property type="entry name" value="Neuro-gated_channel_TM_sf"/>
</dbReference>
<evidence type="ECO:0000256" key="9">
    <source>
        <dbReference type="ARBA" id="ARBA00023136"/>
    </source>
</evidence>
<feature type="transmembrane region" description="Helical" evidence="26">
    <location>
        <begin position="317"/>
        <end position="340"/>
    </location>
</feature>
<feature type="site" description="Important for obstruction of the ion pore in the closed conformation" evidence="23">
    <location>
        <position position="293"/>
    </location>
</feature>
<dbReference type="NCBIfam" id="TIGR00860">
    <property type="entry name" value="LIC"/>
    <property type="match status" value="1"/>
</dbReference>
<evidence type="ECO:0000313" key="29">
    <source>
        <dbReference type="Ensembl" id="ENSXETP00000091184"/>
    </source>
</evidence>
<gene>
    <name evidence="29 31 32" type="primary">glra2</name>
</gene>
<evidence type="ECO:0000256" key="22">
    <source>
        <dbReference type="ARBA" id="ARBA00036239"/>
    </source>
</evidence>
<dbReference type="PRINTS" id="PR01673">
    <property type="entry name" value="GLYRALPHA"/>
</dbReference>
<comment type="catalytic activity">
    <reaction evidence="22">
        <text>Na(+)(in) = Na(+)(out)</text>
        <dbReference type="Rhea" id="RHEA:34963"/>
        <dbReference type="ChEBI" id="CHEBI:29101"/>
    </reaction>
</comment>
<evidence type="ECO:0000256" key="19">
    <source>
        <dbReference type="ARBA" id="ARBA00024167"/>
    </source>
</evidence>
<dbReference type="Proteomes" id="UP000008143">
    <property type="component" value="Chromosome 2"/>
</dbReference>
<dbReference type="Xenbase" id="XB-GENE-958032">
    <property type="gene designation" value="glra2"/>
</dbReference>
<evidence type="ECO:0000256" key="2">
    <source>
        <dbReference type="ARBA" id="ARBA00022448"/>
    </source>
</evidence>
<feature type="domain" description="Neurotransmitter-gated ion-channel transmembrane" evidence="28">
    <location>
        <begin position="259"/>
        <end position="474"/>
    </location>
</feature>
<dbReference type="SUPFAM" id="SSF90112">
    <property type="entry name" value="Neurotransmitter-gated ion-channel transmembrane pore"/>
    <property type="match status" value="1"/>
</dbReference>
<evidence type="ECO:0000256" key="11">
    <source>
        <dbReference type="ARBA" id="ARBA00023170"/>
    </source>
</evidence>
<dbReference type="Bgee" id="ENSXETG00000011875">
    <property type="expression patterns" value="Expressed in brain and 1 other cell type or tissue"/>
</dbReference>
<keyword evidence="4 26" id="KW-0812">Transmembrane</keyword>
<dbReference type="GO" id="GO:1902476">
    <property type="term" value="P:chloride transmembrane transport"/>
    <property type="evidence" value="ECO:0000318"/>
    <property type="project" value="GO_Central"/>
</dbReference>
<dbReference type="GeneTree" id="ENSGT00940000158730"/>
<keyword evidence="11 31" id="KW-0675">Receptor</keyword>
<keyword evidence="17" id="KW-1071">Ligand-gated ion channel</keyword>
<dbReference type="PROSITE" id="PS00236">
    <property type="entry name" value="NEUROTR_ION_CHANNEL"/>
    <property type="match status" value="1"/>
</dbReference>
<dbReference type="InterPro" id="IPR006029">
    <property type="entry name" value="Neurotrans-gated_channel_TM"/>
</dbReference>
<evidence type="ECO:0000256" key="16">
    <source>
        <dbReference type="ARBA" id="ARBA00023273"/>
    </source>
</evidence>
<dbReference type="AGR" id="Xenbase:XB-GENE-958032"/>
<reference evidence="29" key="2">
    <citation type="submission" date="2020-05" db="UniProtKB">
        <authorList>
            <consortium name="Ensembl"/>
        </authorList>
    </citation>
    <scope>IDENTIFICATION</scope>
</reference>
<feature type="disulfide bond" evidence="24">
    <location>
        <begin position="170"/>
        <end position="184"/>
    </location>
</feature>
<dbReference type="OrthoDB" id="407674at2759"/>
<evidence type="ECO:0000256" key="21">
    <source>
        <dbReference type="ARBA" id="ARBA00034430"/>
    </source>
</evidence>
<evidence type="ECO:0000256" key="3">
    <source>
        <dbReference type="ARBA" id="ARBA00022475"/>
    </source>
</evidence>
<dbReference type="RefSeq" id="XP_012813556.1">
    <property type="nucleotide sequence ID" value="XM_012958102.3"/>
</dbReference>
<evidence type="ECO:0000256" key="20">
    <source>
        <dbReference type="ARBA" id="ARBA00034104"/>
    </source>
</evidence>
<evidence type="ECO:0000259" key="27">
    <source>
        <dbReference type="Pfam" id="PF02931"/>
    </source>
</evidence>
<dbReference type="Ensembl" id="ENSXETT00000103479">
    <property type="protein sequence ID" value="ENSXETP00000091184"/>
    <property type="gene ID" value="ENSXETG00000011875"/>
</dbReference>
<keyword evidence="6 26" id="KW-1133">Transmembrane helix</keyword>
<comment type="catalytic activity">
    <reaction evidence="19">
        <text>chloride(in) = chloride(out)</text>
        <dbReference type="Rhea" id="RHEA:29823"/>
        <dbReference type="ChEBI" id="CHEBI:17996"/>
    </reaction>
</comment>
<evidence type="ECO:0000256" key="12">
    <source>
        <dbReference type="ARBA" id="ARBA00023173"/>
    </source>
</evidence>
<keyword evidence="3" id="KW-1003">Cell membrane</keyword>
<evidence type="ECO:0000313" key="31">
    <source>
        <dbReference type="RefSeq" id="XP_012813556.1"/>
    </source>
</evidence>
<evidence type="ECO:0000256" key="1">
    <source>
        <dbReference type="ARBA" id="ARBA00004316"/>
    </source>
</evidence>
<evidence type="ECO:0000256" key="8">
    <source>
        <dbReference type="ARBA" id="ARBA00023065"/>
    </source>
</evidence>
<feature type="transmembrane region" description="Helical" evidence="26">
    <location>
        <begin position="254"/>
        <end position="276"/>
    </location>
</feature>
<comment type="catalytic activity">
    <reaction evidence="21">
        <text>K(+)(in) = K(+)(out)</text>
        <dbReference type="Rhea" id="RHEA:29463"/>
        <dbReference type="ChEBI" id="CHEBI:29103"/>
    </reaction>
</comment>
<comment type="subcellular location">
    <subcellularLocation>
        <location evidence="1">Cell projection</location>
    </subcellularLocation>
    <subcellularLocation>
        <location evidence="20">Postsynaptic cell membrane</location>
        <topology evidence="20">Multi-pass membrane protein</topology>
    </subcellularLocation>
</comment>
<dbReference type="InterPro" id="IPR008127">
    <property type="entry name" value="Glycine_rcpt_A"/>
</dbReference>
<dbReference type="InterPro" id="IPR018000">
    <property type="entry name" value="Neurotransmitter_ion_chnl_CS"/>
</dbReference>
<keyword evidence="10 24" id="KW-1015">Disulfide bond</keyword>
<reference evidence="31" key="3">
    <citation type="submission" date="2025-04" db="UniProtKB">
        <authorList>
            <consortium name="RefSeq"/>
        </authorList>
    </citation>
    <scope>IDENTIFICATION</scope>
    <source>
        <strain evidence="31">Nigerian</strain>
        <tissue evidence="31">Liver and blood</tissue>
    </source>
</reference>
<evidence type="ECO:0000256" key="14">
    <source>
        <dbReference type="ARBA" id="ARBA00023214"/>
    </source>
</evidence>
<keyword evidence="15" id="KW-0628">Postsynaptic cell membrane</keyword>
<feature type="disulfide bond" evidence="24">
    <location>
        <begin position="230"/>
        <end position="241"/>
    </location>
</feature>
<name>A0A6I8SD41_XENTR</name>
<evidence type="ECO:0000256" key="26">
    <source>
        <dbReference type="RuleBase" id="RU000687"/>
    </source>
</evidence>
<feature type="signal peptide" evidence="26">
    <location>
        <begin position="1"/>
        <end position="21"/>
    </location>
</feature>
<dbReference type="Reactome" id="R-XTR-112314">
    <property type="pathway name" value="Neurotransmitter receptors and postsynaptic signal transmission"/>
</dbReference>
<dbReference type="GO" id="GO:0005254">
    <property type="term" value="F:chloride channel activity"/>
    <property type="evidence" value="ECO:0007669"/>
    <property type="project" value="UniProtKB-KW"/>
</dbReference>
<evidence type="ECO:0000256" key="13">
    <source>
        <dbReference type="ARBA" id="ARBA00023180"/>
    </source>
</evidence>
<dbReference type="InterPro" id="IPR006201">
    <property type="entry name" value="Neur_channel"/>
</dbReference>
<dbReference type="Gene3D" id="2.70.170.10">
    <property type="entry name" value="Neurotransmitter-gated ion-channel ligand-binding domain"/>
    <property type="match status" value="1"/>
</dbReference>
<keyword evidence="16" id="KW-0966">Cell projection</keyword>
<accession>A0A6I8SD41</accession>
<dbReference type="Pfam" id="PF02932">
    <property type="entry name" value="Neur_chan_memb"/>
    <property type="match status" value="1"/>
</dbReference>
<sequence length="488" mass="55878">MNRQLVKILTALLALIFETNKFRTAFCKEHDTRSGKSPPMSPSDFLDKLMGRTSGYDARIRPNFKGPPVNVTCNIFINSFGSVTETTMDYRVNIFLRQTWNDPRLSYSEYPDDSLDLDPSMLDSIWKPDLFFANEKGANFHDVTTDNKLLRIFKNGNVLYSIRLTLTLSCPMDLKNFPMDVQTCAMQLESFGYTMNDLIFEWLSTSPVQVADGLTLPQFILKEENELGYCTKHYNTGKFTCIEVKFHLERQMGYYLIQMYIPSLLIVILSWVSFWINMDAAPARVALGITTVLTMTTQSSGSRASLPKVSYVKAIDIWMAVCLLFVFAALLEYAAVNFVSRQHKEFLRLRRRQKRQSKTVLVGNESVESVRRMNGLRSTDSSAYGTLNQIYNPSLREEDVARESRFNFSGYGMGHCLQVKDGTAVKATPPIPPPPQPKDADSIKKKFVDRAKRIDTISRAAFPLAFLIFNIFYWITYKIIRHEDVHKK</sequence>
<keyword evidence="13" id="KW-0325">Glycoprotein</keyword>
<evidence type="ECO:0000256" key="23">
    <source>
        <dbReference type="PIRSR" id="PIRSR608127-51"/>
    </source>
</evidence>
<dbReference type="PANTHER" id="PTHR18945">
    <property type="entry name" value="NEUROTRANSMITTER GATED ION CHANNEL"/>
    <property type="match status" value="1"/>
</dbReference>
<keyword evidence="7" id="KW-0770">Synapse</keyword>
<feature type="chain" id="PRO_5044517752" evidence="26">
    <location>
        <begin position="22"/>
        <end position="488"/>
    </location>
</feature>
<organism evidence="29">
    <name type="scientific">Xenopus tropicalis</name>
    <name type="common">Western clawed frog</name>
    <name type="synonym">Silurana tropicalis</name>
    <dbReference type="NCBI Taxonomy" id="8364"/>
    <lineage>
        <taxon>Eukaryota</taxon>
        <taxon>Metazoa</taxon>
        <taxon>Chordata</taxon>
        <taxon>Craniata</taxon>
        <taxon>Vertebrata</taxon>
        <taxon>Euteleostomi</taxon>
        <taxon>Amphibia</taxon>
        <taxon>Batrachia</taxon>
        <taxon>Anura</taxon>
        <taxon>Pipoidea</taxon>
        <taxon>Pipidae</taxon>
        <taxon>Xenopodinae</taxon>
        <taxon>Xenopus</taxon>
        <taxon>Silurana</taxon>
    </lineage>
</organism>
<dbReference type="CTD" id="2742"/>
<keyword evidence="9 26" id="KW-0472">Membrane</keyword>
<feature type="binding site" evidence="25">
    <location>
        <begin position="234"/>
        <end position="239"/>
    </location>
    <ligand>
        <name>strychnine</name>
        <dbReference type="ChEBI" id="CHEBI:90700"/>
        <note>antagonist</note>
    </ligand>
</feature>
<evidence type="ECO:0000256" key="24">
    <source>
        <dbReference type="PIRSR" id="PIRSR608127-52"/>
    </source>
</evidence>
<protein>
    <submittedName>
        <fullName evidence="29">Glycine receptor alpha 2</fullName>
    </submittedName>
    <submittedName>
        <fullName evidence="31">Glycine receptor subunit alpha-2 isoform X2</fullName>
    </submittedName>
</protein>
<evidence type="ECO:0000256" key="10">
    <source>
        <dbReference type="ARBA" id="ARBA00023157"/>
    </source>
</evidence>
<keyword evidence="8 26" id="KW-0406">Ion transport</keyword>
<keyword evidence="30" id="KW-1185">Reference proteome</keyword>
<comment type="similarity">
    <text evidence="26">Belongs to the ligand-gated ion channel (TC 1.A.9) family.</text>
</comment>
<evidence type="ECO:0000256" key="6">
    <source>
        <dbReference type="ARBA" id="ARBA00022989"/>
    </source>
</evidence>
<feature type="domain" description="Neurotransmitter-gated ion-channel ligand-binding" evidence="27">
    <location>
        <begin position="47"/>
        <end position="252"/>
    </location>
</feature>
<dbReference type="GO" id="GO:0004888">
    <property type="term" value="F:transmembrane signaling receptor activity"/>
    <property type="evidence" value="ECO:0007669"/>
    <property type="project" value="InterPro"/>
</dbReference>
<dbReference type="Pfam" id="PF02931">
    <property type="entry name" value="Neur_chan_LBD"/>
    <property type="match status" value="1"/>
</dbReference>
<evidence type="ECO:0000256" key="17">
    <source>
        <dbReference type="ARBA" id="ARBA00023286"/>
    </source>
</evidence>
<dbReference type="PRINTS" id="PR00252">
    <property type="entry name" value="NRIONCHANNEL"/>
</dbReference>
<dbReference type="FunFam" id="2.70.170.10:FF:000002">
    <property type="entry name" value="Glycine receptor alpha 1 subunit"/>
    <property type="match status" value="1"/>
</dbReference>
<keyword evidence="5 26" id="KW-0732">Signal</keyword>
<dbReference type="PRINTS" id="PR00253">
    <property type="entry name" value="GABAARECEPTR"/>
</dbReference>
<dbReference type="SUPFAM" id="SSF63712">
    <property type="entry name" value="Nicotinic receptor ligand binding domain-like"/>
    <property type="match status" value="1"/>
</dbReference>
<keyword evidence="18 26" id="KW-0407">Ion channel</keyword>
<keyword evidence="14" id="KW-0868">Chloride</keyword>
<dbReference type="InterPro" id="IPR006028">
    <property type="entry name" value="GABAA/Glycine_rcpt"/>
</dbReference>
<feature type="transmembrane region" description="Helical" evidence="26">
    <location>
        <begin position="460"/>
        <end position="480"/>
    </location>
</feature>
<evidence type="ECO:0000256" key="25">
    <source>
        <dbReference type="PIRSR" id="PIRSR608127-53"/>
    </source>
</evidence>
<dbReference type="CDD" id="cd19009">
    <property type="entry name" value="LGIC_ECD_GlyR_alpha"/>
    <property type="match status" value="1"/>
</dbReference>